<dbReference type="Proteomes" id="UP000253250">
    <property type="component" value="Unassembled WGS sequence"/>
</dbReference>
<keyword evidence="2" id="KW-1185">Reference proteome</keyword>
<dbReference type="AlphaFoldDB" id="A0A368HFW8"/>
<sequence>MLRDPPFVRRAVMVLNPADREILLMVSQYEGLREKPDNASVAIPDKPRPWHAPQDVMLIRQPLPFFNHLNQPPLRFIWFKAFNQTRHMNIASKALGFVLYVFRYYPAYPIVRQKFYR</sequence>
<accession>A0A368HFW8</accession>
<evidence type="ECO:0000313" key="2">
    <source>
        <dbReference type="Proteomes" id="UP000253250"/>
    </source>
</evidence>
<name>A0A368HFW8_9GAMM</name>
<comment type="caution">
    <text evidence="1">The sequence shown here is derived from an EMBL/GenBank/DDBJ whole genome shotgun (WGS) entry which is preliminary data.</text>
</comment>
<reference evidence="1 2" key="1">
    <citation type="submission" date="2018-02" db="EMBL/GenBank/DDBJ databases">
        <title>Insights into the biology of acidophilic members of the Acidiferrobacteraceae family derived from comparative genomic analyses.</title>
        <authorList>
            <person name="Issotta F."/>
            <person name="Thyssen C."/>
            <person name="Mena C."/>
            <person name="Moya A."/>
            <person name="Bellenberg S."/>
            <person name="Sproer C."/>
            <person name="Covarrubias P.C."/>
            <person name="Sand W."/>
            <person name="Quatrini R."/>
            <person name="Vera M."/>
        </authorList>
    </citation>
    <scope>NUCLEOTIDE SEQUENCE [LARGE SCALE GENOMIC DNA]</scope>
    <source>
        <strain evidence="2">m-1</strain>
    </source>
</reference>
<dbReference type="EMBL" id="PSYR01000001">
    <property type="protein sequence ID" value="RCN58281.1"/>
    <property type="molecule type" value="Genomic_DNA"/>
</dbReference>
<organism evidence="1 2">
    <name type="scientific">Acidiferrobacter thiooxydans</name>
    <dbReference type="NCBI Taxonomy" id="163359"/>
    <lineage>
        <taxon>Bacteria</taxon>
        <taxon>Pseudomonadati</taxon>
        <taxon>Pseudomonadota</taxon>
        <taxon>Gammaproteobacteria</taxon>
        <taxon>Acidiferrobacterales</taxon>
        <taxon>Acidiferrobacteraceae</taxon>
        <taxon>Acidiferrobacter</taxon>
    </lineage>
</organism>
<gene>
    <name evidence="1" type="ORF">C4900_00305</name>
</gene>
<protein>
    <submittedName>
        <fullName evidence="1">Uncharacterized protein</fullName>
    </submittedName>
</protein>
<proteinExistence type="predicted"/>
<evidence type="ECO:0000313" key="1">
    <source>
        <dbReference type="EMBL" id="RCN58281.1"/>
    </source>
</evidence>